<dbReference type="Pfam" id="PF00963">
    <property type="entry name" value="Cohesin"/>
    <property type="match status" value="1"/>
</dbReference>
<keyword evidence="1" id="KW-1133">Transmembrane helix</keyword>
<evidence type="ECO:0000256" key="2">
    <source>
        <dbReference type="SAM" id="SignalP"/>
    </source>
</evidence>
<dbReference type="SUPFAM" id="SSF49384">
    <property type="entry name" value="Carbohydrate-binding domain"/>
    <property type="match status" value="1"/>
</dbReference>
<sequence length="212" mass="23281">MKQLTMIFLLLNSLMVAASQGKAYLYSPELDIRAGSEFYVDIMLKDAPEVYGSQIALQFDTKQVTVLDKNEKEAAVQIEHGDFFDSARLYTLKNAVDLKTGTIDYIVSQVAPAKSVAGDGRVARVFFKANEATSTTNIELKQADFGTKQGEKYTFEIGESLQFNFDNTFADAPQAPADHSILLPITIVAGFVLLFAIVLFLKSKKGNTMANA</sequence>
<proteinExistence type="predicted"/>
<dbReference type="RefSeq" id="WP_023399249.1">
    <property type="nucleotide sequence ID" value="NZ_AUSV01000037.1"/>
</dbReference>
<accession>V4HQP0</accession>
<dbReference type="InterPro" id="IPR002102">
    <property type="entry name" value="Cohesin_dom"/>
</dbReference>
<feature type="chain" id="PRO_5004718681" evidence="2">
    <location>
        <begin position="19"/>
        <end position="212"/>
    </location>
</feature>
<keyword evidence="1" id="KW-0812">Transmembrane</keyword>
<evidence type="ECO:0000313" key="5">
    <source>
        <dbReference type="Proteomes" id="UP000017820"/>
    </source>
</evidence>
<dbReference type="InterPro" id="IPR008965">
    <property type="entry name" value="CBM2/CBM3_carb-bd_dom_sf"/>
</dbReference>
<keyword evidence="1" id="KW-0472">Membrane</keyword>
<dbReference type="GO" id="GO:0000272">
    <property type="term" value="P:polysaccharide catabolic process"/>
    <property type="evidence" value="ECO:0007669"/>
    <property type="project" value="InterPro"/>
</dbReference>
<comment type="caution">
    <text evidence="4">The sequence shown here is derived from an EMBL/GenBank/DDBJ whole genome shotgun (WGS) entry which is preliminary data.</text>
</comment>
<name>V4HQP0_PSEL2</name>
<dbReference type="AlphaFoldDB" id="V4HQP0"/>
<dbReference type="PATRIC" id="fig|1353533.3.peg.2339"/>
<dbReference type="GO" id="GO:0030246">
    <property type="term" value="F:carbohydrate binding"/>
    <property type="evidence" value="ECO:0007669"/>
    <property type="project" value="InterPro"/>
</dbReference>
<protein>
    <submittedName>
        <fullName evidence="4">Cohesin domain protein</fullName>
    </submittedName>
</protein>
<evidence type="ECO:0000313" key="4">
    <source>
        <dbReference type="EMBL" id="ESP93150.1"/>
    </source>
</evidence>
<evidence type="ECO:0000256" key="1">
    <source>
        <dbReference type="SAM" id="Phobius"/>
    </source>
</evidence>
<reference evidence="4 5" key="1">
    <citation type="submission" date="2013-07" db="EMBL/GenBank/DDBJ databases">
        <title>Draft genome sequence of Pseudoalteromonas luteoviolacea 2ta16.</title>
        <authorList>
            <person name="Allen E.E."/>
            <person name="Azam F."/>
            <person name="Podell S."/>
        </authorList>
    </citation>
    <scope>NUCLEOTIDE SEQUENCE [LARGE SCALE GENOMIC DNA]</scope>
    <source>
        <strain evidence="4 5">2ta16</strain>
    </source>
</reference>
<feature type="signal peptide" evidence="2">
    <location>
        <begin position="1"/>
        <end position="18"/>
    </location>
</feature>
<dbReference type="CDD" id="cd08547">
    <property type="entry name" value="Type_II_cohesin"/>
    <property type="match status" value="1"/>
</dbReference>
<gene>
    <name evidence="4" type="ORF">PL2TA16_03371</name>
</gene>
<keyword evidence="2" id="KW-0732">Signal</keyword>
<dbReference type="GeneID" id="29922580"/>
<feature type="domain" description="Cohesin" evidence="3">
    <location>
        <begin position="33"/>
        <end position="150"/>
    </location>
</feature>
<organism evidence="4 5">
    <name type="scientific">Pseudoalteromonas luteoviolacea (strain 2ta16)</name>
    <dbReference type="NCBI Taxonomy" id="1353533"/>
    <lineage>
        <taxon>Bacteria</taxon>
        <taxon>Pseudomonadati</taxon>
        <taxon>Pseudomonadota</taxon>
        <taxon>Gammaproteobacteria</taxon>
        <taxon>Alteromonadales</taxon>
        <taxon>Pseudoalteromonadaceae</taxon>
        <taxon>Pseudoalteromonas</taxon>
    </lineage>
</organism>
<evidence type="ECO:0000259" key="3">
    <source>
        <dbReference type="Pfam" id="PF00963"/>
    </source>
</evidence>
<dbReference type="EMBL" id="AUSV01000037">
    <property type="protein sequence ID" value="ESP93150.1"/>
    <property type="molecule type" value="Genomic_DNA"/>
</dbReference>
<dbReference type="Gene3D" id="2.60.40.680">
    <property type="match status" value="1"/>
</dbReference>
<feature type="transmembrane region" description="Helical" evidence="1">
    <location>
        <begin position="181"/>
        <end position="201"/>
    </location>
</feature>
<dbReference type="Proteomes" id="UP000017820">
    <property type="component" value="Unassembled WGS sequence"/>
</dbReference>